<reference evidence="3 4" key="1">
    <citation type="submission" date="2020-08" db="EMBL/GenBank/DDBJ databases">
        <title>Genomic Encyclopedia of Type Strains, Phase IV (KMG-IV): sequencing the most valuable type-strain genomes for metagenomic binning, comparative biology and taxonomic classification.</title>
        <authorList>
            <person name="Goeker M."/>
        </authorList>
    </citation>
    <scope>NUCLEOTIDE SEQUENCE [LARGE SCALE GENOMIC DNA]</scope>
    <source>
        <strain evidence="3 4">DSM 7050</strain>
    </source>
</reference>
<evidence type="ECO:0000256" key="1">
    <source>
        <dbReference type="SAM" id="SignalP"/>
    </source>
</evidence>
<name>A0ABR6L9G2_9HYPH</name>
<proteinExistence type="predicted"/>
<organism evidence="3 4">
    <name type="scientific">Aminobacter niigataensis</name>
    <dbReference type="NCBI Taxonomy" id="83265"/>
    <lineage>
        <taxon>Bacteria</taxon>
        <taxon>Pseudomonadati</taxon>
        <taxon>Pseudomonadota</taxon>
        <taxon>Alphaproteobacteria</taxon>
        <taxon>Hyphomicrobiales</taxon>
        <taxon>Phyllobacteriaceae</taxon>
        <taxon>Aminobacter</taxon>
    </lineage>
</organism>
<dbReference type="Proteomes" id="UP000539538">
    <property type="component" value="Unassembled WGS sequence"/>
</dbReference>
<dbReference type="PANTHER" id="PTHR31528:SF15">
    <property type="entry name" value="RIBOFLAVIN-BINDING PROTEIN RIBY"/>
    <property type="match status" value="1"/>
</dbReference>
<dbReference type="Pfam" id="PF09084">
    <property type="entry name" value="NMT1"/>
    <property type="match status" value="1"/>
</dbReference>
<feature type="chain" id="PRO_5046973254" evidence="1">
    <location>
        <begin position="30"/>
        <end position="329"/>
    </location>
</feature>
<dbReference type="EMBL" id="JACHOT010000016">
    <property type="protein sequence ID" value="MBB4653456.1"/>
    <property type="molecule type" value="Genomic_DNA"/>
</dbReference>
<protein>
    <submittedName>
        <fullName evidence="3">NitT/TauT family transport system substrate-binding protein</fullName>
    </submittedName>
</protein>
<keyword evidence="1" id="KW-0732">Signal</keyword>
<dbReference type="Gene3D" id="3.40.190.10">
    <property type="entry name" value="Periplasmic binding protein-like II"/>
    <property type="match status" value="2"/>
</dbReference>
<gene>
    <name evidence="3" type="ORF">GGQ99_005247</name>
</gene>
<feature type="signal peptide" evidence="1">
    <location>
        <begin position="1"/>
        <end position="29"/>
    </location>
</feature>
<sequence length="329" mass="34909">MYRKGLIRSLALAATAAVVTAFASHGAMAEEFKVRFSWKLSGAYGFFYLGDQKGVYKDAGLELKLGEGASSQAALGGLIQGQEDVVVMPGIFAVSAIQRGMPVKIIGVYQPSTPLALISHPDNPVNTPKDLEGKTIAHAVGETGTSYLGAFCEINSVDCTKINKIQMDSQTRVPQFLQRQVDVVSVYRNNDLPVLEDKAGAKFVTLNMSDYGLSVLGEAIVASDEGIAKNGDALRSFLAANAKSIEMMRADPAGTASALKAVWKAGPSDQVLQRQIETTAASFTTSAGTPVGWVDEKVIANALKLIGSVDDIGTPRPLSDFYTNELLGE</sequence>
<dbReference type="SUPFAM" id="SSF53850">
    <property type="entry name" value="Periplasmic binding protein-like II"/>
    <property type="match status" value="1"/>
</dbReference>
<comment type="caution">
    <text evidence="3">The sequence shown here is derived from an EMBL/GenBank/DDBJ whole genome shotgun (WGS) entry which is preliminary data.</text>
</comment>
<dbReference type="InterPro" id="IPR015168">
    <property type="entry name" value="SsuA/THI5"/>
</dbReference>
<accession>A0ABR6L9G2</accession>
<dbReference type="PANTHER" id="PTHR31528">
    <property type="entry name" value="4-AMINO-5-HYDROXYMETHYL-2-METHYLPYRIMIDINE PHOSPHATE SYNTHASE THI11-RELATED"/>
    <property type="match status" value="1"/>
</dbReference>
<dbReference type="InterPro" id="IPR027939">
    <property type="entry name" value="NMT1/THI5"/>
</dbReference>
<evidence type="ECO:0000313" key="4">
    <source>
        <dbReference type="Proteomes" id="UP000539538"/>
    </source>
</evidence>
<dbReference type="RefSeq" id="WP_246389758.1">
    <property type="nucleotide sequence ID" value="NZ_BAAAVZ010000024.1"/>
</dbReference>
<keyword evidence="4" id="KW-1185">Reference proteome</keyword>
<feature type="domain" description="SsuA/THI5-like" evidence="2">
    <location>
        <begin position="46"/>
        <end position="253"/>
    </location>
</feature>
<evidence type="ECO:0000259" key="2">
    <source>
        <dbReference type="Pfam" id="PF09084"/>
    </source>
</evidence>
<evidence type="ECO:0000313" key="3">
    <source>
        <dbReference type="EMBL" id="MBB4653456.1"/>
    </source>
</evidence>